<protein>
    <submittedName>
        <fullName evidence="1">Uncharacterized protein</fullName>
    </submittedName>
</protein>
<accession>A0A511CUZ8</accession>
<dbReference type="Proteomes" id="UP000321328">
    <property type="component" value="Unassembled WGS sequence"/>
</dbReference>
<evidence type="ECO:0000313" key="1">
    <source>
        <dbReference type="EMBL" id="GEL16390.1"/>
    </source>
</evidence>
<organism evidence="1 2">
    <name type="scientific">Pseudonocardia asaccharolytica DSM 44247 = NBRC 16224</name>
    <dbReference type="NCBI Taxonomy" id="1123024"/>
    <lineage>
        <taxon>Bacteria</taxon>
        <taxon>Bacillati</taxon>
        <taxon>Actinomycetota</taxon>
        <taxon>Actinomycetes</taxon>
        <taxon>Pseudonocardiales</taxon>
        <taxon>Pseudonocardiaceae</taxon>
        <taxon>Pseudonocardia</taxon>
    </lineage>
</organism>
<reference evidence="1 2" key="1">
    <citation type="submission" date="2019-07" db="EMBL/GenBank/DDBJ databases">
        <title>Whole genome shotgun sequence of Pseudonocardia asaccharolytica NBRC 16224.</title>
        <authorList>
            <person name="Hosoyama A."/>
            <person name="Uohara A."/>
            <person name="Ohji S."/>
            <person name="Ichikawa N."/>
        </authorList>
    </citation>
    <scope>NUCLEOTIDE SEQUENCE [LARGE SCALE GENOMIC DNA]</scope>
    <source>
        <strain evidence="1 2">NBRC 16224</strain>
    </source>
</reference>
<keyword evidence="2" id="KW-1185">Reference proteome</keyword>
<evidence type="ECO:0000313" key="2">
    <source>
        <dbReference type="Proteomes" id="UP000321328"/>
    </source>
</evidence>
<sequence length="80" mass="8382">MNRGVPPTALNARTGELTPPGMALLARSNIWAEACAAGGAGVEGELGDELTATSLAAGRWCGWPGPYRRGAVKNWFDGRR</sequence>
<dbReference type="AlphaFoldDB" id="A0A511CUZ8"/>
<comment type="caution">
    <text evidence="1">The sequence shown here is derived from an EMBL/GenBank/DDBJ whole genome shotgun (WGS) entry which is preliminary data.</text>
</comment>
<gene>
    <name evidence="1" type="ORF">PA7_02270</name>
</gene>
<name>A0A511CUZ8_9PSEU</name>
<dbReference type="EMBL" id="BJVI01000001">
    <property type="protein sequence ID" value="GEL16390.1"/>
    <property type="molecule type" value="Genomic_DNA"/>
</dbReference>
<proteinExistence type="predicted"/>